<evidence type="ECO:0000256" key="1">
    <source>
        <dbReference type="ARBA" id="ARBA00008894"/>
    </source>
</evidence>
<evidence type="ECO:0000256" key="2">
    <source>
        <dbReference type="ARBA" id="ARBA00022737"/>
    </source>
</evidence>
<dbReference type="InterPro" id="IPR027417">
    <property type="entry name" value="P-loop_NTPase"/>
</dbReference>
<accession>A0ABD3AS44</accession>
<evidence type="ECO:0000256" key="5">
    <source>
        <dbReference type="ARBA" id="ARBA00022840"/>
    </source>
</evidence>
<dbReference type="InterPro" id="IPR002182">
    <property type="entry name" value="NB-ARC"/>
</dbReference>
<evidence type="ECO:0000259" key="6">
    <source>
        <dbReference type="Pfam" id="PF00931"/>
    </source>
</evidence>
<protein>
    <recommendedName>
        <fullName evidence="10">NB-ARC domain-containing protein</fullName>
    </recommendedName>
</protein>
<comment type="caution">
    <text evidence="8">The sequence shown here is derived from an EMBL/GenBank/DDBJ whole genome shotgun (WGS) entry which is preliminary data.</text>
</comment>
<feature type="domain" description="Disease resistance R13L4/SHOC-2-like LRR" evidence="7">
    <location>
        <begin position="242"/>
        <end position="457"/>
    </location>
</feature>
<dbReference type="PANTHER" id="PTHR36766:SF52">
    <property type="entry name" value="LATE BLIGHT RESISTANCE PROTEIN HOMOLOG R1B-8"/>
    <property type="match status" value="1"/>
</dbReference>
<organism evidence="8 9">
    <name type="scientific">Cinchona calisaya</name>
    <dbReference type="NCBI Taxonomy" id="153742"/>
    <lineage>
        <taxon>Eukaryota</taxon>
        <taxon>Viridiplantae</taxon>
        <taxon>Streptophyta</taxon>
        <taxon>Embryophyta</taxon>
        <taxon>Tracheophyta</taxon>
        <taxon>Spermatophyta</taxon>
        <taxon>Magnoliopsida</taxon>
        <taxon>eudicotyledons</taxon>
        <taxon>Gunneridae</taxon>
        <taxon>Pentapetalae</taxon>
        <taxon>asterids</taxon>
        <taxon>lamiids</taxon>
        <taxon>Gentianales</taxon>
        <taxon>Rubiaceae</taxon>
        <taxon>Cinchonoideae</taxon>
        <taxon>Cinchoneae</taxon>
        <taxon>Cinchona</taxon>
    </lineage>
</organism>
<keyword evidence="3" id="KW-0547">Nucleotide-binding</keyword>
<dbReference type="Pfam" id="PF00931">
    <property type="entry name" value="NB-ARC"/>
    <property type="match status" value="1"/>
</dbReference>
<dbReference type="Proteomes" id="UP001630127">
    <property type="component" value="Unassembled WGS sequence"/>
</dbReference>
<sequence>MERDQGGSSSLEQELRLTYSHVTEDHFVGLASDVELLVEHLVMENEMNYFGVVSIYGMGGLGKTTLTQKVYNHSKVKRYFDGYVWACVSQNWRKEDILQRILIGLIPERRKEILKWRDEKLVRQLFEIQQRKKYLLVLDDIWSTDAWKCMKHALPIRKDGSKILLTTRNKDVAEQIGPNGFHHQPRQLSDDESWKLLQMKALRERYERGLCPGISSEDYDTFISHLKVMFTRVVVDHLKLPKAIDKLVHLRYLSLMYSFFIYLPSSIGNLRYLQTLDLQGAKIYRIPNVLWKLRQLRHLYLPDDYSALSRKLRLKGLNKLEILENFHVPTCHTKDIFKLKNLRVLSATIHVDIADPTEIIGYFSNSNHLRRTYVTIFAKRDSAATTRISTAVAECFSCCNLHMLKIEDPVGNLPKYEAHFGASLTVLRLWHSNLMEDPMETLEMLPNLRKLYLSYDSFAGKEIRCETPLSCPTLIGIIIPGSHKFSPTSRCSALLQARTRDLWPFVPTMGTPLTN</sequence>
<evidence type="ECO:0000259" key="7">
    <source>
        <dbReference type="Pfam" id="PF23598"/>
    </source>
</evidence>
<dbReference type="InterPro" id="IPR055414">
    <property type="entry name" value="LRR_R13L4/SHOC2-like"/>
</dbReference>
<comment type="similarity">
    <text evidence="1">Belongs to the disease resistance NB-LRR family.</text>
</comment>
<reference evidence="8 9" key="1">
    <citation type="submission" date="2024-11" db="EMBL/GenBank/DDBJ databases">
        <title>A near-complete genome assembly of Cinchona calisaya.</title>
        <authorList>
            <person name="Lian D.C."/>
            <person name="Zhao X.W."/>
            <person name="Wei L."/>
        </authorList>
    </citation>
    <scope>NUCLEOTIDE SEQUENCE [LARGE SCALE GENOMIC DNA]</scope>
    <source>
        <tissue evidence="8">Nenye</tissue>
    </source>
</reference>
<keyword evidence="4" id="KW-0611">Plant defense</keyword>
<keyword evidence="5" id="KW-0067">ATP-binding</keyword>
<proteinExistence type="inferred from homology"/>
<evidence type="ECO:0000313" key="8">
    <source>
        <dbReference type="EMBL" id="KAL3533901.1"/>
    </source>
</evidence>
<dbReference type="PANTHER" id="PTHR36766">
    <property type="entry name" value="PLANT BROAD-SPECTRUM MILDEW RESISTANCE PROTEIN RPW8"/>
    <property type="match status" value="1"/>
</dbReference>
<keyword evidence="2" id="KW-0677">Repeat</keyword>
<evidence type="ECO:0008006" key="10">
    <source>
        <dbReference type="Google" id="ProtNLM"/>
    </source>
</evidence>
<evidence type="ECO:0000313" key="9">
    <source>
        <dbReference type="Proteomes" id="UP001630127"/>
    </source>
</evidence>
<dbReference type="FunFam" id="3.40.50.300:FF:001091">
    <property type="entry name" value="Probable disease resistance protein At1g61300"/>
    <property type="match status" value="1"/>
</dbReference>
<name>A0ABD3AS44_9GENT</name>
<dbReference type="GO" id="GO:0006952">
    <property type="term" value="P:defense response"/>
    <property type="evidence" value="ECO:0007669"/>
    <property type="project" value="UniProtKB-KW"/>
</dbReference>
<dbReference type="SUPFAM" id="SSF52540">
    <property type="entry name" value="P-loop containing nucleoside triphosphate hydrolases"/>
    <property type="match status" value="1"/>
</dbReference>
<dbReference type="Pfam" id="PF23598">
    <property type="entry name" value="LRR_14"/>
    <property type="match status" value="1"/>
</dbReference>
<evidence type="ECO:0000256" key="4">
    <source>
        <dbReference type="ARBA" id="ARBA00022821"/>
    </source>
</evidence>
<evidence type="ECO:0000256" key="3">
    <source>
        <dbReference type="ARBA" id="ARBA00022741"/>
    </source>
</evidence>
<dbReference type="EMBL" id="JBJUIK010000003">
    <property type="protein sequence ID" value="KAL3533901.1"/>
    <property type="molecule type" value="Genomic_DNA"/>
</dbReference>
<dbReference type="InterPro" id="IPR032675">
    <property type="entry name" value="LRR_dom_sf"/>
</dbReference>
<keyword evidence="9" id="KW-1185">Reference proteome</keyword>
<gene>
    <name evidence="8" type="ORF">ACH5RR_007422</name>
</gene>
<feature type="domain" description="NB-ARC" evidence="6">
    <location>
        <begin position="33"/>
        <end position="205"/>
    </location>
</feature>
<dbReference type="Gene3D" id="3.40.50.300">
    <property type="entry name" value="P-loop containing nucleotide triphosphate hydrolases"/>
    <property type="match status" value="1"/>
</dbReference>
<dbReference type="AlphaFoldDB" id="A0ABD3AS44"/>
<dbReference type="SUPFAM" id="SSF52058">
    <property type="entry name" value="L domain-like"/>
    <property type="match status" value="1"/>
</dbReference>
<dbReference type="PRINTS" id="PR00364">
    <property type="entry name" value="DISEASERSIST"/>
</dbReference>
<dbReference type="Gene3D" id="3.80.10.10">
    <property type="entry name" value="Ribonuclease Inhibitor"/>
    <property type="match status" value="1"/>
</dbReference>
<dbReference type="GO" id="GO:0005524">
    <property type="term" value="F:ATP binding"/>
    <property type="evidence" value="ECO:0007669"/>
    <property type="project" value="UniProtKB-KW"/>
</dbReference>